<comment type="caution">
    <text evidence="2">The sequence shown here is derived from an EMBL/GenBank/DDBJ whole genome shotgun (WGS) entry which is preliminary data.</text>
</comment>
<protein>
    <submittedName>
        <fullName evidence="2">Uncharacterized protein</fullName>
    </submittedName>
</protein>
<evidence type="ECO:0000313" key="3">
    <source>
        <dbReference type="Proteomes" id="UP000287651"/>
    </source>
</evidence>
<proteinExistence type="predicted"/>
<reference evidence="2 3" key="1">
    <citation type="journal article" date="2014" name="Agronomy (Basel)">
        <title>A Draft Genome Sequence for Ensete ventricosum, the Drought-Tolerant Tree Against Hunger.</title>
        <authorList>
            <person name="Harrison J."/>
            <person name="Moore K.A."/>
            <person name="Paszkiewicz K."/>
            <person name="Jones T."/>
            <person name="Grant M."/>
            <person name="Ambacheew D."/>
            <person name="Muzemil S."/>
            <person name="Studholme D.J."/>
        </authorList>
    </citation>
    <scope>NUCLEOTIDE SEQUENCE [LARGE SCALE GENOMIC DNA]</scope>
</reference>
<accession>A0A426ZM05</accession>
<feature type="region of interest" description="Disordered" evidence="1">
    <location>
        <begin position="39"/>
        <end position="90"/>
    </location>
</feature>
<sequence>MSTKNSWENTTAKNSARSGNTRRCCDRILRQRFNACRTTLDQNPRARSIHKEPSKPPTKIQRNTERNRFIPKNSKKRSERLDGGDEDEMGVPRQIDGISLSLALVNKGTKGCFKDTPFIKTRPKIWPGSQPRPAHLRLILDRHPTRPNNISSRAVVSRITEEHN</sequence>
<dbReference type="EMBL" id="AMZH03005967">
    <property type="protein sequence ID" value="RRT65023.1"/>
    <property type="molecule type" value="Genomic_DNA"/>
</dbReference>
<dbReference type="AlphaFoldDB" id="A0A426ZM05"/>
<dbReference type="Proteomes" id="UP000287651">
    <property type="component" value="Unassembled WGS sequence"/>
</dbReference>
<organism evidence="2 3">
    <name type="scientific">Ensete ventricosum</name>
    <name type="common">Abyssinian banana</name>
    <name type="synonym">Musa ensete</name>
    <dbReference type="NCBI Taxonomy" id="4639"/>
    <lineage>
        <taxon>Eukaryota</taxon>
        <taxon>Viridiplantae</taxon>
        <taxon>Streptophyta</taxon>
        <taxon>Embryophyta</taxon>
        <taxon>Tracheophyta</taxon>
        <taxon>Spermatophyta</taxon>
        <taxon>Magnoliopsida</taxon>
        <taxon>Liliopsida</taxon>
        <taxon>Zingiberales</taxon>
        <taxon>Musaceae</taxon>
        <taxon>Ensete</taxon>
    </lineage>
</organism>
<evidence type="ECO:0000313" key="2">
    <source>
        <dbReference type="EMBL" id="RRT65023.1"/>
    </source>
</evidence>
<feature type="region of interest" description="Disordered" evidence="1">
    <location>
        <begin position="1"/>
        <end position="21"/>
    </location>
</feature>
<evidence type="ECO:0000256" key="1">
    <source>
        <dbReference type="SAM" id="MobiDB-lite"/>
    </source>
</evidence>
<gene>
    <name evidence="2" type="ORF">B296_00008584</name>
</gene>
<name>A0A426ZM05_ENSVE</name>